<comment type="caution">
    <text evidence="12">The sequence shown here is derived from an EMBL/GenBank/DDBJ whole genome shotgun (WGS) entry which is preliminary data.</text>
</comment>
<organism evidence="12 13">
    <name type="scientific">Candidatus Ozemobacter sibiricus</name>
    <dbReference type="NCBI Taxonomy" id="2268124"/>
    <lineage>
        <taxon>Bacteria</taxon>
        <taxon>Candidatus Ozemobacteria</taxon>
        <taxon>Candidatus Ozemobacterales</taxon>
        <taxon>Candidatus Ozemobacteraceae</taxon>
        <taxon>Candidatus Ozemobacter</taxon>
    </lineage>
</organism>
<dbReference type="GO" id="GO:0006935">
    <property type="term" value="P:chemotaxis"/>
    <property type="evidence" value="ECO:0007669"/>
    <property type="project" value="UniProtKB-KW"/>
</dbReference>
<dbReference type="Gene3D" id="1.10.287.1700">
    <property type="match status" value="1"/>
</dbReference>
<comment type="similarity">
    <text evidence="2">Belongs to the FliJ family.</text>
</comment>
<evidence type="ECO:0000256" key="3">
    <source>
        <dbReference type="ARBA" id="ARBA00020392"/>
    </source>
</evidence>
<keyword evidence="4" id="KW-0813">Transport</keyword>
<reference evidence="12 13" key="1">
    <citation type="submission" date="2018-05" db="EMBL/GenBank/DDBJ databases">
        <title>A metagenomic window into the 2 km-deep terrestrial subsurface aquifer revealed taxonomically and functionally diverse microbial community comprising novel uncultured bacterial lineages.</title>
        <authorList>
            <person name="Kadnikov V.V."/>
            <person name="Mardanov A.V."/>
            <person name="Beletsky A.V."/>
            <person name="Banks D."/>
            <person name="Pimenov N.V."/>
            <person name="Frank Y.A."/>
            <person name="Karnachuk O.V."/>
            <person name="Ravin N.V."/>
        </authorList>
    </citation>
    <scope>NUCLEOTIDE SEQUENCE [LARGE SCALE GENOMIC DNA]</scope>
    <source>
        <strain evidence="12">BY5</strain>
    </source>
</reference>
<comment type="subcellular location">
    <subcellularLocation>
        <location evidence="1">Cell membrane</location>
        <topology evidence="1">Peripheral membrane protein</topology>
        <orientation evidence="1">Cytoplasmic side</orientation>
    </subcellularLocation>
</comment>
<dbReference type="GO" id="GO:0071973">
    <property type="term" value="P:bacterial-type flagellum-dependent cell motility"/>
    <property type="evidence" value="ECO:0007669"/>
    <property type="project" value="InterPro"/>
</dbReference>
<evidence type="ECO:0000256" key="4">
    <source>
        <dbReference type="ARBA" id="ARBA00022448"/>
    </source>
</evidence>
<evidence type="ECO:0000313" key="13">
    <source>
        <dbReference type="Proteomes" id="UP000252355"/>
    </source>
</evidence>
<gene>
    <name evidence="12" type="ORF">OZSIB_0003</name>
</gene>
<evidence type="ECO:0000256" key="2">
    <source>
        <dbReference type="ARBA" id="ARBA00010004"/>
    </source>
</evidence>
<evidence type="ECO:0000256" key="5">
    <source>
        <dbReference type="ARBA" id="ARBA00022475"/>
    </source>
</evidence>
<dbReference type="GO" id="GO:0044781">
    <property type="term" value="P:bacterial-type flagellum organization"/>
    <property type="evidence" value="ECO:0007669"/>
    <property type="project" value="UniProtKB-KW"/>
</dbReference>
<keyword evidence="6" id="KW-0145">Chemotaxis</keyword>
<evidence type="ECO:0000256" key="10">
    <source>
        <dbReference type="ARBA" id="ARBA00023225"/>
    </source>
</evidence>
<dbReference type="InterPro" id="IPR012823">
    <property type="entry name" value="Flagell_FliJ"/>
</dbReference>
<evidence type="ECO:0000256" key="7">
    <source>
        <dbReference type="ARBA" id="ARBA00022795"/>
    </source>
</evidence>
<keyword evidence="7" id="KW-1005">Bacterial flagellum biogenesis</keyword>
<name>A0A367ZML8_9BACT</name>
<dbReference type="InterPro" id="IPR053716">
    <property type="entry name" value="Flag_assembly_chemotaxis_eff"/>
</dbReference>
<evidence type="ECO:0000256" key="1">
    <source>
        <dbReference type="ARBA" id="ARBA00004413"/>
    </source>
</evidence>
<evidence type="ECO:0000256" key="11">
    <source>
        <dbReference type="SAM" id="Coils"/>
    </source>
</evidence>
<dbReference type="GO" id="GO:0009288">
    <property type="term" value="C:bacterial-type flagellum"/>
    <property type="evidence" value="ECO:0007669"/>
    <property type="project" value="InterPro"/>
</dbReference>
<keyword evidence="9" id="KW-0472">Membrane</keyword>
<dbReference type="EMBL" id="QOQW01000013">
    <property type="protein sequence ID" value="RCK79363.1"/>
    <property type="molecule type" value="Genomic_DNA"/>
</dbReference>
<dbReference type="GO" id="GO:0015031">
    <property type="term" value="P:protein transport"/>
    <property type="evidence" value="ECO:0007669"/>
    <property type="project" value="UniProtKB-KW"/>
</dbReference>
<keyword evidence="11" id="KW-0175">Coiled coil</keyword>
<accession>A0A367ZML8</accession>
<evidence type="ECO:0000256" key="9">
    <source>
        <dbReference type="ARBA" id="ARBA00023136"/>
    </source>
</evidence>
<protein>
    <recommendedName>
        <fullName evidence="3">Flagellar FliJ protein</fullName>
    </recommendedName>
</protein>
<dbReference type="NCBIfam" id="TIGR02473">
    <property type="entry name" value="flagell_FliJ"/>
    <property type="match status" value="1"/>
</dbReference>
<dbReference type="Proteomes" id="UP000252355">
    <property type="component" value="Unassembled WGS sequence"/>
</dbReference>
<sequence>MAFAFRFQSLLTLALHEEDEVKRRLAVKDGQINEVEARIARLTAEYDAAMEEKAQALLAGRMDTIRLFHPYLVRLQKTREYHEEEKARLQAQREKIVAELAEKRRQRKIYEKLRERDEKAYRQAQQRLDQKRLDGFIARRDQLDREEEGNA</sequence>
<evidence type="ECO:0000256" key="6">
    <source>
        <dbReference type="ARBA" id="ARBA00022500"/>
    </source>
</evidence>
<dbReference type="GO" id="GO:0005886">
    <property type="term" value="C:plasma membrane"/>
    <property type="evidence" value="ECO:0007669"/>
    <property type="project" value="UniProtKB-SubCell"/>
</dbReference>
<proteinExistence type="inferred from homology"/>
<keyword evidence="8" id="KW-0653">Protein transport</keyword>
<feature type="coiled-coil region" evidence="11">
    <location>
        <begin position="25"/>
        <end position="134"/>
    </location>
</feature>
<keyword evidence="5" id="KW-1003">Cell membrane</keyword>
<dbReference type="AlphaFoldDB" id="A0A367ZML8"/>
<evidence type="ECO:0000313" key="12">
    <source>
        <dbReference type="EMBL" id="RCK79363.1"/>
    </source>
</evidence>
<dbReference type="Pfam" id="PF02050">
    <property type="entry name" value="FliJ"/>
    <property type="match status" value="1"/>
</dbReference>
<keyword evidence="10" id="KW-1006">Bacterial flagellum protein export</keyword>
<evidence type="ECO:0000256" key="8">
    <source>
        <dbReference type="ARBA" id="ARBA00022927"/>
    </source>
</evidence>